<dbReference type="EMBL" id="FWWT01000017">
    <property type="protein sequence ID" value="SMB90651.1"/>
    <property type="molecule type" value="Genomic_DNA"/>
</dbReference>
<keyword evidence="2" id="KW-1003">Cell membrane</keyword>
<organism evidence="8 9">
    <name type="scientific">Desulfonispora thiosulfatigenes DSM 11270</name>
    <dbReference type="NCBI Taxonomy" id="656914"/>
    <lineage>
        <taxon>Bacteria</taxon>
        <taxon>Bacillati</taxon>
        <taxon>Bacillota</taxon>
        <taxon>Clostridia</taxon>
        <taxon>Eubacteriales</taxon>
        <taxon>Peptococcaceae</taxon>
        <taxon>Desulfonispora</taxon>
    </lineage>
</organism>
<dbReference type="OrthoDB" id="9815286at2"/>
<dbReference type="GO" id="GO:0005886">
    <property type="term" value="C:plasma membrane"/>
    <property type="evidence" value="ECO:0007669"/>
    <property type="project" value="UniProtKB-SubCell"/>
</dbReference>
<gene>
    <name evidence="8" type="ORF">SAMN00017405_1343</name>
</gene>
<reference evidence="8 9" key="1">
    <citation type="submission" date="2017-04" db="EMBL/GenBank/DDBJ databases">
        <authorList>
            <person name="Afonso C.L."/>
            <person name="Miller P.J."/>
            <person name="Scott M.A."/>
            <person name="Spackman E."/>
            <person name="Goraichik I."/>
            <person name="Dimitrov K.M."/>
            <person name="Suarez D.L."/>
            <person name="Swayne D.E."/>
        </authorList>
    </citation>
    <scope>NUCLEOTIDE SEQUENCE [LARGE SCALE GENOMIC DNA]</scope>
    <source>
        <strain evidence="8 9">DSM 11270</strain>
    </source>
</reference>
<protein>
    <submittedName>
        <fullName evidence="8">Phage shock protein C (PspC) family protein</fullName>
    </submittedName>
</protein>
<keyword evidence="3 6" id="KW-0812">Transmembrane</keyword>
<evidence type="ECO:0000256" key="3">
    <source>
        <dbReference type="ARBA" id="ARBA00022692"/>
    </source>
</evidence>
<dbReference type="PANTHER" id="PTHR33885:SF3">
    <property type="entry name" value="PHAGE SHOCK PROTEIN C"/>
    <property type="match status" value="1"/>
</dbReference>
<dbReference type="PANTHER" id="PTHR33885">
    <property type="entry name" value="PHAGE SHOCK PROTEIN C"/>
    <property type="match status" value="1"/>
</dbReference>
<keyword evidence="9" id="KW-1185">Reference proteome</keyword>
<keyword evidence="5 6" id="KW-0472">Membrane</keyword>
<dbReference type="Pfam" id="PF04024">
    <property type="entry name" value="PspC"/>
    <property type="match status" value="1"/>
</dbReference>
<name>A0A1W1VC65_DESTI</name>
<dbReference type="RefSeq" id="WP_084053128.1">
    <property type="nucleotide sequence ID" value="NZ_FWWT01000017.1"/>
</dbReference>
<feature type="domain" description="Phage shock protein PspC N-terminal" evidence="7">
    <location>
        <begin position="3"/>
        <end position="63"/>
    </location>
</feature>
<evidence type="ECO:0000313" key="9">
    <source>
        <dbReference type="Proteomes" id="UP000192731"/>
    </source>
</evidence>
<evidence type="ECO:0000256" key="6">
    <source>
        <dbReference type="SAM" id="Phobius"/>
    </source>
</evidence>
<dbReference type="InterPro" id="IPR052027">
    <property type="entry name" value="PspC"/>
</dbReference>
<dbReference type="STRING" id="656914.SAMN00017405_1343"/>
<sequence>MSKKLYRSVSDRKISGVCAGVADYFNTDATLIRLIYVFITIFGTAIIGGVLFYFLCAFIIPSE</sequence>
<comment type="subcellular location">
    <subcellularLocation>
        <location evidence="1">Cell membrane</location>
        <topology evidence="1">Single-pass membrane protein</topology>
    </subcellularLocation>
</comment>
<evidence type="ECO:0000256" key="5">
    <source>
        <dbReference type="ARBA" id="ARBA00023136"/>
    </source>
</evidence>
<dbReference type="AlphaFoldDB" id="A0A1W1VC65"/>
<evidence type="ECO:0000313" key="8">
    <source>
        <dbReference type="EMBL" id="SMB90651.1"/>
    </source>
</evidence>
<dbReference type="Proteomes" id="UP000192731">
    <property type="component" value="Unassembled WGS sequence"/>
</dbReference>
<evidence type="ECO:0000256" key="1">
    <source>
        <dbReference type="ARBA" id="ARBA00004162"/>
    </source>
</evidence>
<feature type="transmembrane region" description="Helical" evidence="6">
    <location>
        <begin position="34"/>
        <end position="60"/>
    </location>
</feature>
<accession>A0A1W1VC65</accession>
<evidence type="ECO:0000256" key="4">
    <source>
        <dbReference type="ARBA" id="ARBA00022989"/>
    </source>
</evidence>
<keyword evidence="4 6" id="KW-1133">Transmembrane helix</keyword>
<dbReference type="InterPro" id="IPR007168">
    <property type="entry name" value="Phageshock_PspC_N"/>
</dbReference>
<proteinExistence type="predicted"/>
<evidence type="ECO:0000259" key="7">
    <source>
        <dbReference type="Pfam" id="PF04024"/>
    </source>
</evidence>
<evidence type="ECO:0000256" key="2">
    <source>
        <dbReference type="ARBA" id="ARBA00022475"/>
    </source>
</evidence>